<accession>A0A2N3I1N9</accession>
<keyword evidence="1" id="KW-0472">Membrane</keyword>
<dbReference type="Proteomes" id="UP000233535">
    <property type="component" value="Unassembled WGS sequence"/>
</dbReference>
<comment type="caution">
    <text evidence="2">The sequence shown here is derived from an EMBL/GenBank/DDBJ whole genome shotgun (WGS) entry which is preliminary data.</text>
</comment>
<evidence type="ECO:0000256" key="1">
    <source>
        <dbReference type="SAM" id="Phobius"/>
    </source>
</evidence>
<dbReference type="EMBL" id="MVDD01000003">
    <property type="protein sequence ID" value="PKQ64234.1"/>
    <property type="molecule type" value="Genomic_DNA"/>
</dbReference>
<evidence type="ECO:0000313" key="3">
    <source>
        <dbReference type="Proteomes" id="UP000233535"/>
    </source>
</evidence>
<feature type="transmembrane region" description="Helical" evidence="1">
    <location>
        <begin position="40"/>
        <end position="57"/>
    </location>
</feature>
<protein>
    <submittedName>
        <fullName evidence="2">Uncharacterized protein</fullName>
    </submittedName>
</protein>
<dbReference type="OrthoDB" id="9982082at2"/>
<keyword evidence="1" id="KW-0812">Transmembrane</keyword>
<evidence type="ECO:0000313" key="2">
    <source>
        <dbReference type="EMBL" id="PKQ64234.1"/>
    </source>
</evidence>
<feature type="transmembrane region" description="Helical" evidence="1">
    <location>
        <begin position="12"/>
        <end position="28"/>
    </location>
</feature>
<dbReference type="RefSeq" id="WP_101260373.1">
    <property type="nucleotide sequence ID" value="NZ_MVDD01000003.1"/>
</dbReference>
<proteinExistence type="predicted"/>
<reference evidence="2 3" key="1">
    <citation type="journal article" date="2017" name="Front. Microbiol.">
        <title>Labilibaculum manganireducens gen. nov., sp. nov. and Labilibaculum filiforme sp. nov., Novel Bacteroidetes Isolated from Subsurface Sediments of the Baltic Sea.</title>
        <authorList>
            <person name="Vandieken V."/>
            <person name="Marshall I.P."/>
            <person name="Niemann H."/>
            <person name="Engelen B."/>
            <person name="Cypionka H."/>
        </authorList>
    </citation>
    <scope>NUCLEOTIDE SEQUENCE [LARGE SCALE GENOMIC DNA]</scope>
    <source>
        <strain evidence="2 3">59.16B</strain>
    </source>
</reference>
<organism evidence="2 3">
    <name type="scientific">Labilibaculum filiforme</name>
    <dbReference type="NCBI Taxonomy" id="1940526"/>
    <lineage>
        <taxon>Bacteria</taxon>
        <taxon>Pseudomonadati</taxon>
        <taxon>Bacteroidota</taxon>
        <taxon>Bacteroidia</taxon>
        <taxon>Marinilabiliales</taxon>
        <taxon>Marinifilaceae</taxon>
        <taxon>Labilibaculum</taxon>
    </lineage>
</organism>
<keyword evidence="1" id="KW-1133">Transmembrane helix</keyword>
<keyword evidence="3" id="KW-1185">Reference proteome</keyword>
<feature type="transmembrane region" description="Helical" evidence="1">
    <location>
        <begin position="90"/>
        <end position="107"/>
    </location>
</feature>
<feature type="transmembrane region" description="Helical" evidence="1">
    <location>
        <begin position="64"/>
        <end position="84"/>
    </location>
</feature>
<dbReference type="AlphaFoldDB" id="A0A2N3I1N9"/>
<gene>
    <name evidence="2" type="ORF">BZG02_05275</name>
</gene>
<sequence>MNLQFLKHKGFFSTLFAALILIAIPIVTDMYKDSFVGATGHFKIMGGLSIILAIGLLRKWKFAWYLTGIFVGFILFATIFMAFAMGINYAIAYSLLFITLIVLAVLLKSKSVAFYLNSK</sequence>
<name>A0A2N3I1N9_9BACT</name>